<dbReference type="GO" id="GO:0016020">
    <property type="term" value="C:membrane"/>
    <property type="evidence" value="ECO:0007669"/>
    <property type="project" value="UniProtKB-SubCell"/>
</dbReference>
<evidence type="ECO:0000256" key="3">
    <source>
        <dbReference type="ARBA" id="ARBA00022679"/>
    </source>
</evidence>
<keyword evidence="10" id="KW-1185">Reference proteome</keyword>
<dbReference type="SMART" id="SM00563">
    <property type="entry name" value="PlsC"/>
    <property type="match status" value="1"/>
</dbReference>
<evidence type="ECO:0000256" key="2">
    <source>
        <dbReference type="ARBA" id="ARBA00007937"/>
    </source>
</evidence>
<keyword evidence="6 7" id="KW-0472">Membrane</keyword>
<evidence type="ECO:0000313" key="9">
    <source>
        <dbReference type="EMBL" id="WOL19117.1"/>
    </source>
</evidence>
<evidence type="ECO:0000256" key="7">
    <source>
        <dbReference type="SAM" id="Phobius"/>
    </source>
</evidence>
<dbReference type="GO" id="GO:0016791">
    <property type="term" value="F:phosphatase activity"/>
    <property type="evidence" value="ECO:0007669"/>
    <property type="project" value="TreeGrafter"/>
</dbReference>
<dbReference type="PANTHER" id="PTHR15486:SF62">
    <property type="entry name" value="GLYCEROL-3-PHOSPHATE ACYLTRANSFERASE 2-RELATED"/>
    <property type="match status" value="1"/>
</dbReference>
<dbReference type="Pfam" id="PF01553">
    <property type="entry name" value="Acyltransferase"/>
    <property type="match status" value="1"/>
</dbReference>
<dbReference type="SUPFAM" id="SSF69593">
    <property type="entry name" value="Glycerol-3-phosphate (1)-acyltransferase"/>
    <property type="match status" value="1"/>
</dbReference>
<keyword evidence="9" id="KW-0012">Acyltransferase</keyword>
<dbReference type="GO" id="GO:0090447">
    <property type="term" value="F:glycerol-3-phosphate 2-O-acyltransferase activity"/>
    <property type="evidence" value="ECO:0007669"/>
    <property type="project" value="TreeGrafter"/>
</dbReference>
<proteinExistence type="inferred from homology"/>
<dbReference type="Pfam" id="PF23270">
    <property type="entry name" value="HAD_RAM2_N"/>
    <property type="match status" value="1"/>
</dbReference>
<dbReference type="InterPro" id="IPR056462">
    <property type="entry name" value="HAD_RAM2/GPAT1-8"/>
</dbReference>
<evidence type="ECO:0000256" key="5">
    <source>
        <dbReference type="ARBA" id="ARBA00022989"/>
    </source>
</evidence>
<dbReference type="InterPro" id="IPR002123">
    <property type="entry name" value="Plipid/glycerol_acylTrfase"/>
</dbReference>
<evidence type="ECO:0000313" key="10">
    <source>
        <dbReference type="Proteomes" id="UP001327560"/>
    </source>
</evidence>
<dbReference type="AlphaFoldDB" id="A0AAQ3L4P9"/>
<dbReference type="Proteomes" id="UP001327560">
    <property type="component" value="Chromosome 9"/>
</dbReference>
<dbReference type="GO" id="GO:0010143">
    <property type="term" value="P:cutin biosynthetic process"/>
    <property type="evidence" value="ECO:0007669"/>
    <property type="project" value="TreeGrafter"/>
</dbReference>
<keyword evidence="4 7" id="KW-0812">Transmembrane</keyword>
<reference evidence="9 10" key="1">
    <citation type="submission" date="2023-10" db="EMBL/GenBank/DDBJ databases">
        <title>Chromosome-scale genome assembly provides insights into flower coloration mechanisms of Canna indica.</title>
        <authorList>
            <person name="Li C."/>
        </authorList>
    </citation>
    <scope>NUCLEOTIDE SEQUENCE [LARGE SCALE GENOMIC DNA]</scope>
    <source>
        <tissue evidence="9">Flower</tissue>
    </source>
</reference>
<keyword evidence="3" id="KW-0808">Transferase</keyword>
<dbReference type="EMBL" id="CP136898">
    <property type="protein sequence ID" value="WOL19117.1"/>
    <property type="molecule type" value="Genomic_DNA"/>
</dbReference>
<gene>
    <name evidence="9" type="ORF">Cni_G27914</name>
</gene>
<protein>
    <submittedName>
        <fullName evidence="9">Glycerol-3-phosphate acyltransferase 3</fullName>
    </submittedName>
</protein>
<comment type="similarity">
    <text evidence="2">Belongs to the GPAT/DAPAT family.</text>
</comment>
<feature type="transmembrane region" description="Helical" evidence="7">
    <location>
        <begin position="263"/>
        <end position="287"/>
    </location>
</feature>
<name>A0AAQ3L4P9_9LILI</name>
<keyword evidence="5 7" id="KW-1133">Transmembrane helix</keyword>
<evidence type="ECO:0000256" key="4">
    <source>
        <dbReference type="ARBA" id="ARBA00022692"/>
    </source>
</evidence>
<accession>A0AAQ3L4P9</accession>
<comment type="subcellular location">
    <subcellularLocation>
        <location evidence="1">Membrane</location>
        <topology evidence="1">Multi-pass membrane protein</topology>
    </subcellularLocation>
</comment>
<sequence length="510" mass="56792">MTSKSFSVLLSRLLLRSTPHAGHVLSLQKQLPYLEKLSTGKAVLLCHVEGGLLRSSSLFPYFMLVALEAGGLLRALLLLLFYPVICCLGHESKLRAMVMVSFCGLRKEEFRLGRTALPKLFLQDVGVEAFEVLRRSEKKVCVSAMPKVMVEGFLGEYLEVEKVVGMEMKVIGGYYSGLMDEDREAISVLMEELREEDVIGIGGCPSSLRHHQFLSLCKEVFIVSEREKMKWHVLPRSKSPKPLIFHDGRIAFRPTPLSTLSMFIWLPFAFLLAVARALVFLSLPYSFSVPLLSFSGMHLRVIPSSVDVRAGGSHIFISNHRTLLDPLYISAALGRRVTATTYSISRLSELLSPIRTVRLSRNREQDKALMKRLLEEEESGGGGGGLVVCPEGTTCREPCLLRFSSLFAEVSREVAPVALQSWVTVFYGTSTGKLKCLDPFYFLMNPSPSYAVEFMAKAATRRVGGRECDSREMANHLQGEIGKVLKFECTSLTRRDKYLVLAGNEGNACD</sequence>
<feature type="transmembrane region" description="Helical" evidence="7">
    <location>
        <begin position="61"/>
        <end position="89"/>
    </location>
</feature>
<evidence type="ECO:0000256" key="1">
    <source>
        <dbReference type="ARBA" id="ARBA00004141"/>
    </source>
</evidence>
<organism evidence="9 10">
    <name type="scientific">Canna indica</name>
    <name type="common">Indian-shot</name>
    <dbReference type="NCBI Taxonomy" id="4628"/>
    <lineage>
        <taxon>Eukaryota</taxon>
        <taxon>Viridiplantae</taxon>
        <taxon>Streptophyta</taxon>
        <taxon>Embryophyta</taxon>
        <taxon>Tracheophyta</taxon>
        <taxon>Spermatophyta</taxon>
        <taxon>Magnoliopsida</taxon>
        <taxon>Liliopsida</taxon>
        <taxon>Zingiberales</taxon>
        <taxon>Cannaceae</taxon>
        <taxon>Canna</taxon>
    </lineage>
</organism>
<dbReference type="PANTHER" id="PTHR15486">
    <property type="entry name" value="ANCIENT UBIQUITOUS PROTEIN"/>
    <property type="match status" value="1"/>
</dbReference>
<evidence type="ECO:0000256" key="6">
    <source>
        <dbReference type="ARBA" id="ARBA00023136"/>
    </source>
</evidence>
<feature type="domain" description="Phospholipid/glycerol acyltransferase" evidence="8">
    <location>
        <begin position="314"/>
        <end position="422"/>
    </location>
</feature>
<evidence type="ECO:0000259" key="8">
    <source>
        <dbReference type="SMART" id="SM00563"/>
    </source>
</evidence>